<dbReference type="Pfam" id="PF12706">
    <property type="entry name" value="Lactamase_B_2"/>
    <property type="match status" value="1"/>
</dbReference>
<evidence type="ECO:0000313" key="2">
    <source>
        <dbReference type="EMBL" id="ADL36498.1"/>
    </source>
</evidence>
<dbReference type="SUPFAM" id="SSF56281">
    <property type="entry name" value="Metallo-hydrolase/oxidoreductase"/>
    <property type="match status" value="1"/>
</dbReference>
<gene>
    <name evidence="2" type="ordered locus">bpr_IV134</name>
</gene>
<dbReference type="EMBL" id="CP001813">
    <property type="protein sequence ID" value="ADL36498.1"/>
    <property type="molecule type" value="Genomic_DNA"/>
</dbReference>
<dbReference type="InterPro" id="IPR036866">
    <property type="entry name" value="RibonucZ/Hydroxyglut_hydro"/>
</dbReference>
<feature type="domain" description="Metallo-beta-lactamase" evidence="1">
    <location>
        <begin position="18"/>
        <end position="198"/>
    </location>
</feature>
<dbReference type="HOGENOM" id="CLU_031965_0_0_9"/>
<dbReference type="Proteomes" id="UP000001299">
    <property type="component" value="Plasmid pCY186"/>
</dbReference>
<dbReference type="KEGG" id="bpb:bpr_IV134"/>
<dbReference type="RefSeq" id="WP_013283146.1">
    <property type="nucleotide sequence ID" value="NC_014390.1"/>
</dbReference>
<proteinExistence type="predicted"/>
<dbReference type="SMART" id="SM00849">
    <property type="entry name" value="Lactamase_B"/>
    <property type="match status" value="1"/>
</dbReference>
<sequence length="395" mass="44658">MSDKQIKVTPYRGMSQIGGVCTEIATDEARILFDFGAPLEDEGNQKPLSIEGVTKGEVGCDAVFLTHYHGDHVGEVPAILAGIPVYMQKTAKRILQAQQEHKVSVGQVVWAQDIQALTEGEAIEIKDIKITPLASDHSAIDSLMYLVEGHDKRILITGDYRLHGFNGEKLKETFRSLGHIDLMITEGTNIDRESPFCHDEQWVEGEFKRILKENKYVFLLASSSNIDRIASFSRAIPCGKHGLCDGFQKRLMKIADIDRDEAFKSRRIWPYDPDKKEDYEKRGFGMVVRAGDFFLPYVEEFFGKYPNDTCLIYSMWRGYRELPTVAKFLQCCNKIESIHVSGHITKEDLEYVINVVAPDTLIIHHTSAEEKELKKLVIPQGTVLSDPKDGETVFI</sequence>
<dbReference type="InterPro" id="IPR001279">
    <property type="entry name" value="Metallo-B-lactamas"/>
</dbReference>
<dbReference type="PANTHER" id="PTHR43694:SF1">
    <property type="entry name" value="RIBONUCLEASE J"/>
    <property type="match status" value="1"/>
</dbReference>
<dbReference type="Gene3D" id="3.60.15.10">
    <property type="entry name" value="Ribonuclease Z/Hydroxyacylglutathione hydrolase-like"/>
    <property type="match status" value="1"/>
</dbReference>
<dbReference type="AlphaFoldDB" id="E0S516"/>
<dbReference type="eggNOG" id="COG1236">
    <property type="taxonomic scope" value="Bacteria"/>
</dbReference>
<keyword evidence="3" id="KW-1185">Reference proteome</keyword>
<evidence type="ECO:0000313" key="3">
    <source>
        <dbReference type="Proteomes" id="UP000001299"/>
    </source>
</evidence>
<accession>E0S516</accession>
<reference evidence="2 3" key="1">
    <citation type="journal article" date="2010" name="PLoS ONE">
        <title>The glycobiome of the rumen bacterium Butyrivibrio proteoclasticus B316(T) highlights adaptation to a polysaccharide-rich environment.</title>
        <authorList>
            <person name="Kelly W.J."/>
            <person name="Leahy S.C."/>
            <person name="Altermann E."/>
            <person name="Yeoman C.J."/>
            <person name="Dunne J.C."/>
            <person name="Kong Z."/>
            <person name="Pacheco D.M."/>
            <person name="Li D."/>
            <person name="Noel S.J."/>
            <person name="Moon C.D."/>
            <person name="Cookson A.L."/>
            <person name="Attwood G.T."/>
        </authorList>
    </citation>
    <scope>NUCLEOTIDE SEQUENCE [LARGE SCALE GENOMIC DNA]</scope>
    <source>
        <strain evidence="3">ATCC 51982 / DSM 14932 / B316</strain>
        <plasmid evidence="3">Plasmid pCY186</plasmid>
    </source>
</reference>
<evidence type="ECO:0000259" key="1">
    <source>
        <dbReference type="SMART" id="SM00849"/>
    </source>
</evidence>
<keyword evidence="2" id="KW-0614">Plasmid</keyword>
<dbReference type="PANTHER" id="PTHR43694">
    <property type="entry name" value="RIBONUCLEASE J"/>
    <property type="match status" value="1"/>
</dbReference>
<protein>
    <submittedName>
        <fullName evidence="2">Metallo-beta-lactamase family protein</fullName>
    </submittedName>
</protein>
<geneLocation type="plasmid" evidence="2 3">
    <name>pCY186</name>
</geneLocation>
<name>E0S516_BUTPB</name>
<organism evidence="2 3">
    <name type="scientific">Butyrivibrio proteoclasticus (strain ATCC 51982 / DSM 14932 / B316)</name>
    <name type="common">Clostridium proteoclasticum</name>
    <dbReference type="NCBI Taxonomy" id="515622"/>
    <lineage>
        <taxon>Bacteria</taxon>
        <taxon>Bacillati</taxon>
        <taxon>Bacillota</taxon>
        <taxon>Clostridia</taxon>
        <taxon>Lachnospirales</taxon>
        <taxon>Lachnospiraceae</taxon>
        <taxon>Butyrivibrio</taxon>
    </lineage>
</organism>